<keyword evidence="3" id="KW-1185">Reference proteome</keyword>
<comment type="caution">
    <text evidence="2">The sequence shown here is derived from an EMBL/GenBank/DDBJ whole genome shotgun (WGS) entry which is preliminary data.</text>
</comment>
<dbReference type="RefSeq" id="WP_285576348.1">
    <property type="nucleotide sequence ID" value="NZ_BSTK01000008.1"/>
</dbReference>
<accession>A0A9W6S5A9</accession>
<evidence type="ECO:0000259" key="1">
    <source>
        <dbReference type="Pfam" id="PF13472"/>
    </source>
</evidence>
<name>A0A9W6S5A9_9ACTN</name>
<keyword evidence="2" id="KW-0378">Hydrolase</keyword>
<dbReference type="SUPFAM" id="SSF52266">
    <property type="entry name" value="SGNH hydrolase"/>
    <property type="match status" value="1"/>
</dbReference>
<dbReference type="Pfam" id="PF13472">
    <property type="entry name" value="Lipase_GDSL_2"/>
    <property type="match status" value="1"/>
</dbReference>
<sequence length="262" mass="29173">MDVTDSESTYSSYVALGDSFTEGLDDPDPAGGYRGWADRLAEHLAASTSTSTSGLRYANLAIRGRLLGQVVAEQVPRAVELRPDLITLAAAGNDLLRPRADPDRLAVVFEDAVRRLRATGAEVLLFTGFDTRDVPVLRRIRGKAAMYNLHVRSIADRHDCRVVDLWSMRTLLDPRAWAPDRLHLSPEGHRRVALAACEALGIEATGDWREPWPAAPPVDWLTSRRGDIEWARTYFVPWIQRRLQGRSSGDGLTAKRPDLHPF</sequence>
<gene>
    <name evidence="2" type="ORF">Airi02_052730</name>
</gene>
<feature type="domain" description="SGNH hydrolase-type esterase" evidence="1">
    <location>
        <begin position="15"/>
        <end position="191"/>
    </location>
</feature>
<dbReference type="InterPro" id="IPR053140">
    <property type="entry name" value="GDSL_Rv0518-like"/>
</dbReference>
<dbReference type="AlphaFoldDB" id="A0A9W6S5A9"/>
<dbReference type="EMBL" id="BSTK01000008">
    <property type="protein sequence ID" value="GLY87344.1"/>
    <property type="molecule type" value="Genomic_DNA"/>
</dbReference>
<proteinExistence type="predicted"/>
<dbReference type="Proteomes" id="UP001165074">
    <property type="component" value="Unassembled WGS sequence"/>
</dbReference>
<dbReference type="PANTHER" id="PTHR43784:SF2">
    <property type="entry name" value="GDSL-LIKE LIPASE_ACYLHYDROLASE, PUTATIVE (AFU_ORTHOLOGUE AFUA_2G00820)-RELATED"/>
    <property type="match status" value="1"/>
</dbReference>
<dbReference type="InterPro" id="IPR013830">
    <property type="entry name" value="SGNH_hydro"/>
</dbReference>
<evidence type="ECO:0000313" key="3">
    <source>
        <dbReference type="Proteomes" id="UP001165074"/>
    </source>
</evidence>
<protein>
    <submittedName>
        <fullName evidence="2">SGNH hydrolase</fullName>
    </submittedName>
</protein>
<dbReference type="CDD" id="cd01832">
    <property type="entry name" value="SGNH_hydrolase_like_1"/>
    <property type="match status" value="1"/>
</dbReference>
<reference evidence="2" key="1">
    <citation type="submission" date="2023-03" db="EMBL/GenBank/DDBJ databases">
        <title>Actinoallomurus iriomotensis NBRC 103684.</title>
        <authorList>
            <person name="Ichikawa N."/>
            <person name="Sato H."/>
            <person name="Tonouchi N."/>
        </authorList>
    </citation>
    <scope>NUCLEOTIDE SEQUENCE</scope>
    <source>
        <strain evidence="2">NBRC 103684</strain>
    </source>
</reference>
<dbReference type="GO" id="GO:0016787">
    <property type="term" value="F:hydrolase activity"/>
    <property type="evidence" value="ECO:0007669"/>
    <property type="project" value="UniProtKB-KW"/>
</dbReference>
<dbReference type="Gene3D" id="3.40.50.1110">
    <property type="entry name" value="SGNH hydrolase"/>
    <property type="match status" value="1"/>
</dbReference>
<dbReference type="InterPro" id="IPR036514">
    <property type="entry name" value="SGNH_hydro_sf"/>
</dbReference>
<evidence type="ECO:0000313" key="2">
    <source>
        <dbReference type="EMBL" id="GLY87344.1"/>
    </source>
</evidence>
<organism evidence="2 3">
    <name type="scientific">Actinoallomurus iriomotensis</name>
    <dbReference type="NCBI Taxonomy" id="478107"/>
    <lineage>
        <taxon>Bacteria</taxon>
        <taxon>Bacillati</taxon>
        <taxon>Actinomycetota</taxon>
        <taxon>Actinomycetes</taxon>
        <taxon>Streptosporangiales</taxon>
        <taxon>Thermomonosporaceae</taxon>
        <taxon>Actinoallomurus</taxon>
    </lineage>
</organism>
<dbReference type="PANTHER" id="PTHR43784">
    <property type="entry name" value="GDSL-LIKE LIPASE/ACYLHYDROLASE, PUTATIVE (AFU_ORTHOLOGUE AFUA_2G00820)-RELATED"/>
    <property type="match status" value="1"/>
</dbReference>